<evidence type="ECO:0000313" key="3">
    <source>
        <dbReference type="Proteomes" id="UP000694426"/>
    </source>
</evidence>
<dbReference type="Proteomes" id="UP000694426">
    <property type="component" value="Unplaced"/>
</dbReference>
<accession>A0A8B9BR56</accession>
<dbReference type="AlphaFoldDB" id="A0A8B9BR56"/>
<protein>
    <recommendedName>
        <fullName evidence="4">Coiled-coil domain containing 183</fullName>
    </recommendedName>
</protein>
<evidence type="ECO:0000256" key="1">
    <source>
        <dbReference type="SAM" id="Coils"/>
    </source>
</evidence>
<sequence length="637" mass="72021">MLSRVPAGCPTFGGLGNCAVLALSSPAETGQRGLWVAVATPSGQVAARRCRAAGVGAWCLEEPWCQFHLRSQTGGDTTGQRGRSSCCVHAEARGRTAGTMQSRRADISQQTQELRNIITLQEQGKKFFTQSSEEKLSQNRDLLPRLRGMVQEDIHALGIAQKHDQLIISKACRAEKNLDIVLAGKTVEGAREKLQSSIFERVNACNALLYEVRRRGRTQDELQQRLQQLLDVKIDDKLLQEQVQVIRQLENSIEKMLMKVHTGQKVTLLYLAVRDVLKKELAYLPLHLDLLHGMAGVYHGELEDMELTALDALKANDITKEELAKLETEFLAERELRHRSLAAQKVQIDRLWLKDASEKHLRAQARYDLAMDFASLLPQDSLLGTKLEATKSQIEHEARVTSEVEKAKAAVQCSRLWDITGRLLAQQKSTAELEQHIRACEEKKRALKDMLRDLELKQAELKFRQPPGAISCRRLEAELRTGLQQEEARLEQARAQSLRNQELLLLFENGIDNLFIRLYGIDVPEQDVSIELKGVDEKLQYCEQKLQHLVQRVASLPAHSYSPDEDNETFVKVRNFLEKTTAREPQNLKISLEDMGSAVQDPFDFADKDQGLVLTREDIKKQGLHLIESKMKSGKRK</sequence>
<evidence type="ECO:0000313" key="2">
    <source>
        <dbReference type="Ensembl" id="ENSABRP00000008067.1"/>
    </source>
</evidence>
<feature type="coiled-coil region" evidence="1">
    <location>
        <begin position="430"/>
        <end position="503"/>
    </location>
</feature>
<reference evidence="2" key="1">
    <citation type="submission" date="2025-08" db="UniProtKB">
        <authorList>
            <consortium name="Ensembl"/>
        </authorList>
    </citation>
    <scope>IDENTIFICATION</scope>
</reference>
<dbReference type="PANTHER" id="PTHR47115">
    <property type="entry name" value="COILED-COIL DOMAIN-CONTAINING PROTEIN 183"/>
    <property type="match status" value="1"/>
</dbReference>
<evidence type="ECO:0008006" key="4">
    <source>
        <dbReference type="Google" id="ProtNLM"/>
    </source>
</evidence>
<dbReference type="GeneTree" id="ENSGT00960000187204"/>
<name>A0A8B9BR56_9AVES</name>
<organism evidence="2 3">
    <name type="scientific">Anser brachyrhynchus</name>
    <name type="common">Pink-footed goose</name>
    <dbReference type="NCBI Taxonomy" id="132585"/>
    <lineage>
        <taxon>Eukaryota</taxon>
        <taxon>Metazoa</taxon>
        <taxon>Chordata</taxon>
        <taxon>Craniata</taxon>
        <taxon>Vertebrata</taxon>
        <taxon>Euteleostomi</taxon>
        <taxon>Archelosauria</taxon>
        <taxon>Archosauria</taxon>
        <taxon>Dinosauria</taxon>
        <taxon>Saurischia</taxon>
        <taxon>Theropoda</taxon>
        <taxon>Coelurosauria</taxon>
        <taxon>Aves</taxon>
        <taxon>Neognathae</taxon>
        <taxon>Galloanserae</taxon>
        <taxon>Anseriformes</taxon>
        <taxon>Anatidae</taxon>
        <taxon>Anserinae</taxon>
        <taxon>Anser</taxon>
    </lineage>
</organism>
<dbReference type="PANTHER" id="PTHR47115:SF1">
    <property type="entry name" value="COILED-COIL DOMAIN-CONTAINING PROTEIN 183"/>
    <property type="match status" value="1"/>
</dbReference>
<proteinExistence type="predicted"/>
<dbReference type="Ensembl" id="ENSABRT00000011494.1">
    <property type="protein sequence ID" value="ENSABRP00000008067.1"/>
    <property type="gene ID" value="ENSABRG00000007294.1"/>
</dbReference>
<keyword evidence="1" id="KW-0175">Coiled coil</keyword>
<dbReference type="InterPro" id="IPR043247">
    <property type="entry name" value="CCDC183"/>
</dbReference>
<reference evidence="2" key="2">
    <citation type="submission" date="2025-09" db="UniProtKB">
        <authorList>
            <consortium name="Ensembl"/>
        </authorList>
    </citation>
    <scope>IDENTIFICATION</scope>
</reference>
<keyword evidence="3" id="KW-1185">Reference proteome</keyword>